<dbReference type="AlphaFoldDB" id="A0A9W7LCG3"/>
<evidence type="ECO:0000313" key="2">
    <source>
        <dbReference type="Proteomes" id="UP001165065"/>
    </source>
</evidence>
<dbReference type="Proteomes" id="UP001165065">
    <property type="component" value="Unassembled WGS sequence"/>
</dbReference>
<accession>A0A9W7LCG3</accession>
<protein>
    <submittedName>
        <fullName evidence="1">Uncharacterized protein</fullName>
    </submittedName>
</protein>
<gene>
    <name evidence="1" type="ORF">TrCOL_g2372</name>
</gene>
<sequence length="190" mass="21462">MAKAQGVHHKNIGRLIQTNASVIINVLTQGFVCGALNMSNTTVEEAAERSPASLPGPDANPQLLKTTAHVPSLSSMDKVVHTHRSDMMDQHPLYFYPFLLLLCVSRHLAEAVNHLWQYGIAFSFPPSVYRFASAMNKNLGCSWPRRSFSRLSIFCLLKNQECSQAFLTYPTFLRGLRLRKDPRNNVFRTR</sequence>
<proteinExistence type="predicted"/>
<comment type="caution">
    <text evidence="1">The sequence shown here is derived from an EMBL/GenBank/DDBJ whole genome shotgun (WGS) entry which is preliminary data.</text>
</comment>
<evidence type="ECO:0000313" key="1">
    <source>
        <dbReference type="EMBL" id="GMI44592.1"/>
    </source>
</evidence>
<reference evidence="2" key="1">
    <citation type="journal article" date="2023" name="Commun. Biol.">
        <title>Genome analysis of Parmales, the sister group of diatoms, reveals the evolutionary specialization of diatoms from phago-mixotrophs to photoautotrophs.</title>
        <authorList>
            <person name="Ban H."/>
            <person name="Sato S."/>
            <person name="Yoshikawa S."/>
            <person name="Yamada K."/>
            <person name="Nakamura Y."/>
            <person name="Ichinomiya M."/>
            <person name="Sato N."/>
            <person name="Blanc-Mathieu R."/>
            <person name="Endo H."/>
            <person name="Kuwata A."/>
            <person name="Ogata H."/>
        </authorList>
    </citation>
    <scope>NUCLEOTIDE SEQUENCE [LARGE SCALE GENOMIC DNA]</scope>
</reference>
<organism evidence="1 2">
    <name type="scientific">Triparma columacea</name>
    <dbReference type="NCBI Taxonomy" id="722753"/>
    <lineage>
        <taxon>Eukaryota</taxon>
        <taxon>Sar</taxon>
        <taxon>Stramenopiles</taxon>
        <taxon>Ochrophyta</taxon>
        <taxon>Bolidophyceae</taxon>
        <taxon>Parmales</taxon>
        <taxon>Triparmaceae</taxon>
        <taxon>Triparma</taxon>
    </lineage>
</organism>
<keyword evidence="2" id="KW-1185">Reference proteome</keyword>
<dbReference type="EMBL" id="BRYA01000220">
    <property type="protein sequence ID" value="GMI44592.1"/>
    <property type="molecule type" value="Genomic_DNA"/>
</dbReference>
<name>A0A9W7LCG3_9STRA</name>